<keyword evidence="3 5" id="KW-1133">Transmembrane helix</keyword>
<dbReference type="EMBL" id="BNCI01000002">
    <property type="protein sequence ID" value="GHF23213.1"/>
    <property type="molecule type" value="Genomic_DNA"/>
</dbReference>
<evidence type="ECO:0000256" key="4">
    <source>
        <dbReference type="ARBA" id="ARBA00023136"/>
    </source>
</evidence>
<feature type="transmembrane region" description="Helical" evidence="5">
    <location>
        <begin position="76"/>
        <end position="96"/>
    </location>
</feature>
<feature type="domain" description="Sodium/calcium exchanger membrane region" evidence="6">
    <location>
        <begin position="4"/>
        <end position="141"/>
    </location>
</feature>
<evidence type="ECO:0000256" key="1">
    <source>
        <dbReference type="ARBA" id="ARBA00004141"/>
    </source>
</evidence>
<feature type="transmembrane region" description="Helical" evidence="5">
    <location>
        <begin position="127"/>
        <end position="145"/>
    </location>
</feature>
<comment type="caution">
    <text evidence="7">The sequence shown here is derived from an EMBL/GenBank/DDBJ whole genome shotgun (WGS) entry which is preliminary data.</text>
</comment>
<keyword evidence="2 5" id="KW-0812">Transmembrane</keyword>
<feature type="transmembrane region" description="Helical" evidence="5">
    <location>
        <begin position="166"/>
        <end position="186"/>
    </location>
</feature>
<dbReference type="GO" id="GO:0005262">
    <property type="term" value="F:calcium channel activity"/>
    <property type="evidence" value="ECO:0007669"/>
    <property type="project" value="TreeGrafter"/>
</dbReference>
<feature type="transmembrane region" description="Helical" evidence="5">
    <location>
        <begin position="270"/>
        <end position="287"/>
    </location>
</feature>
<dbReference type="InterPro" id="IPR044880">
    <property type="entry name" value="NCX_ion-bd_dom_sf"/>
</dbReference>
<sequence length="324" mass="33776">MAYMQIVLGLVLLVFAGDFLVRGAVSLAQRLGVPTLIIGLTIIAFGTSAPELVVAIDAVLSDAPTLALGNVVGSNVANILLVIGLPAIIAPIACDAPRLGRNLFIMIGVTLIFIGLAYTGGFGTTQGLILLAILAAFLFSSLYRAKSHPEAVDPLAELDGIEEHHDSMGLSLLMILGGLIGLVFGADQLVEGSVTVARALGVSEAVIGLTLVALGTSLPELVTAVVAAIRGHADVAVGSVIGSNLFNLLCIIGISSQFGFIDVPASFLEFDLWIMLLCSLILVPYYLRKRMIGRWSGMAMIIVYGSYMYYLATADNAAVAAMGL</sequence>
<dbReference type="PANTHER" id="PTHR10846:SF8">
    <property type="entry name" value="INNER MEMBRANE PROTEIN YRBG"/>
    <property type="match status" value="1"/>
</dbReference>
<dbReference type="Pfam" id="PF01699">
    <property type="entry name" value="Na_Ca_ex"/>
    <property type="match status" value="2"/>
</dbReference>
<dbReference type="Gene3D" id="6.10.280.80">
    <property type="entry name" value="NCX, peripheral helical region"/>
    <property type="match status" value="1"/>
</dbReference>
<dbReference type="RefSeq" id="WP_191251974.1">
    <property type="nucleotide sequence ID" value="NZ_BNCI01000002.1"/>
</dbReference>
<dbReference type="NCBIfam" id="TIGR00367">
    <property type="entry name" value="calcium/sodium antiporter"/>
    <property type="match status" value="1"/>
</dbReference>
<comment type="subcellular location">
    <subcellularLocation>
        <location evidence="1">Membrane</location>
        <topology evidence="1">Multi-pass membrane protein</topology>
    </subcellularLocation>
</comment>
<evidence type="ECO:0000313" key="7">
    <source>
        <dbReference type="EMBL" id="GHF23213.1"/>
    </source>
</evidence>
<dbReference type="InterPro" id="IPR004481">
    <property type="entry name" value="K/Na/Ca-exchanger"/>
</dbReference>
<dbReference type="GO" id="GO:0005886">
    <property type="term" value="C:plasma membrane"/>
    <property type="evidence" value="ECO:0007669"/>
    <property type="project" value="TreeGrafter"/>
</dbReference>
<feature type="transmembrane region" description="Helical" evidence="5">
    <location>
        <begin position="37"/>
        <end position="56"/>
    </location>
</feature>
<accession>A0A919ASG7</accession>
<feature type="transmembrane region" description="Helical" evidence="5">
    <location>
        <begin position="294"/>
        <end position="312"/>
    </location>
</feature>
<feature type="domain" description="Sodium/calcium exchanger membrane region" evidence="6">
    <location>
        <begin position="171"/>
        <end position="311"/>
    </location>
</feature>
<dbReference type="GO" id="GO:0006874">
    <property type="term" value="P:intracellular calcium ion homeostasis"/>
    <property type="evidence" value="ECO:0007669"/>
    <property type="project" value="TreeGrafter"/>
</dbReference>
<dbReference type="Gene3D" id="1.20.1420.30">
    <property type="entry name" value="NCX, central ion-binding region"/>
    <property type="match status" value="1"/>
</dbReference>
<organism evidence="7 8">
    <name type="scientific">Kordiimonas sediminis</name>
    <dbReference type="NCBI Taxonomy" id="1735581"/>
    <lineage>
        <taxon>Bacteria</taxon>
        <taxon>Pseudomonadati</taxon>
        <taxon>Pseudomonadota</taxon>
        <taxon>Alphaproteobacteria</taxon>
        <taxon>Kordiimonadales</taxon>
        <taxon>Kordiimonadaceae</taxon>
        <taxon>Kordiimonas</taxon>
    </lineage>
</organism>
<dbReference type="PANTHER" id="PTHR10846">
    <property type="entry name" value="SODIUM/POTASSIUM/CALCIUM EXCHANGER"/>
    <property type="match status" value="1"/>
</dbReference>
<reference evidence="7" key="1">
    <citation type="journal article" date="2014" name="Int. J. Syst. Evol. Microbiol.">
        <title>Complete genome sequence of Corynebacterium casei LMG S-19264T (=DSM 44701T), isolated from a smear-ripened cheese.</title>
        <authorList>
            <consortium name="US DOE Joint Genome Institute (JGI-PGF)"/>
            <person name="Walter F."/>
            <person name="Albersmeier A."/>
            <person name="Kalinowski J."/>
            <person name="Ruckert C."/>
        </authorList>
    </citation>
    <scope>NUCLEOTIDE SEQUENCE</scope>
    <source>
        <strain evidence="7">KCTC 42590</strain>
    </source>
</reference>
<gene>
    <name evidence="7" type="ORF">GCM10017044_17080</name>
</gene>
<feature type="transmembrane region" description="Helical" evidence="5">
    <location>
        <begin position="206"/>
        <end position="229"/>
    </location>
</feature>
<reference evidence="7" key="2">
    <citation type="submission" date="2020-09" db="EMBL/GenBank/DDBJ databases">
        <authorList>
            <person name="Sun Q."/>
            <person name="Kim S."/>
        </authorList>
    </citation>
    <scope>NUCLEOTIDE SEQUENCE</scope>
    <source>
        <strain evidence="7">KCTC 42590</strain>
    </source>
</reference>
<evidence type="ECO:0000256" key="2">
    <source>
        <dbReference type="ARBA" id="ARBA00022692"/>
    </source>
</evidence>
<dbReference type="Proteomes" id="UP000630923">
    <property type="component" value="Unassembled WGS sequence"/>
</dbReference>
<dbReference type="GO" id="GO:0008273">
    <property type="term" value="F:calcium, potassium:sodium antiporter activity"/>
    <property type="evidence" value="ECO:0007669"/>
    <property type="project" value="TreeGrafter"/>
</dbReference>
<keyword evidence="4 5" id="KW-0472">Membrane</keyword>
<dbReference type="InterPro" id="IPR004837">
    <property type="entry name" value="NaCa_Exmemb"/>
</dbReference>
<evidence type="ECO:0000313" key="8">
    <source>
        <dbReference type="Proteomes" id="UP000630923"/>
    </source>
</evidence>
<protein>
    <submittedName>
        <fullName evidence="7">Sodium:calcium antiporter</fullName>
    </submittedName>
</protein>
<feature type="transmembrane region" description="Helical" evidence="5">
    <location>
        <begin position="236"/>
        <end position="258"/>
    </location>
</feature>
<evidence type="ECO:0000256" key="5">
    <source>
        <dbReference type="SAM" id="Phobius"/>
    </source>
</evidence>
<proteinExistence type="predicted"/>
<evidence type="ECO:0000256" key="3">
    <source>
        <dbReference type="ARBA" id="ARBA00022989"/>
    </source>
</evidence>
<feature type="transmembrane region" description="Helical" evidence="5">
    <location>
        <begin position="103"/>
        <end position="121"/>
    </location>
</feature>
<feature type="transmembrane region" description="Helical" evidence="5">
    <location>
        <begin position="6"/>
        <end position="25"/>
    </location>
</feature>
<evidence type="ECO:0000259" key="6">
    <source>
        <dbReference type="Pfam" id="PF01699"/>
    </source>
</evidence>
<keyword evidence="8" id="KW-1185">Reference proteome</keyword>
<dbReference type="AlphaFoldDB" id="A0A919ASG7"/>
<name>A0A919ASG7_9PROT</name>